<dbReference type="InterPro" id="IPR031100">
    <property type="entry name" value="LOG_fam"/>
</dbReference>
<dbReference type="Gene3D" id="3.40.50.450">
    <property type="match status" value="1"/>
</dbReference>
<dbReference type="SUPFAM" id="SSF102405">
    <property type="entry name" value="MCP/YpsA-like"/>
    <property type="match status" value="1"/>
</dbReference>
<dbReference type="PANTHER" id="PTHR43393:SF3">
    <property type="entry name" value="LYSINE DECARBOXYLASE-LIKE PROTEIN"/>
    <property type="match status" value="1"/>
</dbReference>
<dbReference type="GO" id="GO:0005829">
    <property type="term" value="C:cytosol"/>
    <property type="evidence" value="ECO:0007669"/>
    <property type="project" value="TreeGrafter"/>
</dbReference>
<keyword evidence="1" id="KW-0203">Cytokinin biosynthesis</keyword>
<comment type="similarity">
    <text evidence="1">Belongs to the LOG family.</text>
</comment>
<dbReference type="GO" id="GO:0016787">
    <property type="term" value="F:hydrolase activity"/>
    <property type="evidence" value="ECO:0007669"/>
    <property type="project" value="UniProtKB-KW"/>
</dbReference>
<sequence>MTPSLQQEKYNVPAKQLPLTPHEKLKDKDFRSSFHWRVFRIIAEFVDGWQFLADLKKSVTFFGSARTQEGTQWYEEARKLGHLLAKDGYDVITGGGPGVMEAANRGAWEANEETTNNGSPNDSDKIGKSIGLNIKLPLEQRINKYVDKSVAFHYFFVRKVMLSYYAQAYIYFPGGYGTMDEVFELLTLIQTKKVPPIPVILIGKDFWGTLASWLENEVCEKHHALDHEDLLLYKIVDSAEEAFEIIKNSPVRNEF</sequence>
<evidence type="ECO:0000313" key="3">
    <source>
        <dbReference type="Proteomes" id="UP000034368"/>
    </source>
</evidence>
<dbReference type="AlphaFoldDB" id="A0A0G1NB89"/>
<keyword evidence="1" id="KW-0378">Hydrolase</keyword>
<gene>
    <name evidence="2" type="ORF">UW90_C0002G0026</name>
</gene>
<dbReference type="EMBL" id="LCKD01000002">
    <property type="protein sequence ID" value="KKT90377.1"/>
    <property type="molecule type" value="Genomic_DNA"/>
</dbReference>
<evidence type="ECO:0000313" key="2">
    <source>
        <dbReference type="EMBL" id="KKT90377.1"/>
    </source>
</evidence>
<dbReference type="InterPro" id="IPR005269">
    <property type="entry name" value="LOG"/>
</dbReference>
<name>A0A0G1NB89_9BACT</name>
<accession>A0A0G1NB89</accession>
<dbReference type="Proteomes" id="UP000034368">
    <property type="component" value="Unassembled WGS sequence"/>
</dbReference>
<dbReference type="Pfam" id="PF03641">
    <property type="entry name" value="Lysine_decarbox"/>
    <property type="match status" value="1"/>
</dbReference>
<reference evidence="2 3" key="1">
    <citation type="journal article" date="2015" name="Nature">
        <title>rRNA introns, odd ribosomes, and small enigmatic genomes across a large radiation of phyla.</title>
        <authorList>
            <person name="Brown C.T."/>
            <person name="Hug L.A."/>
            <person name="Thomas B.C."/>
            <person name="Sharon I."/>
            <person name="Castelle C.J."/>
            <person name="Singh A."/>
            <person name="Wilkins M.J."/>
            <person name="Williams K.H."/>
            <person name="Banfield J.F."/>
        </authorList>
    </citation>
    <scope>NUCLEOTIDE SEQUENCE [LARGE SCALE GENOMIC DNA]</scope>
</reference>
<comment type="caution">
    <text evidence="2">The sequence shown here is derived from an EMBL/GenBank/DDBJ whole genome shotgun (WGS) entry which is preliminary data.</text>
</comment>
<protein>
    <recommendedName>
        <fullName evidence="1">Cytokinin riboside 5'-monophosphate phosphoribohydrolase</fullName>
        <ecNumber evidence="1">3.2.2.n1</ecNumber>
    </recommendedName>
</protein>
<dbReference type="EC" id="3.2.2.n1" evidence="1"/>
<dbReference type="GO" id="GO:0009691">
    <property type="term" value="P:cytokinin biosynthetic process"/>
    <property type="evidence" value="ECO:0007669"/>
    <property type="project" value="UniProtKB-UniRule"/>
</dbReference>
<dbReference type="NCBIfam" id="TIGR00730">
    <property type="entry name" value="Rossman fold protein, TIGR00730 family"/>
    <property type="match status" value="1"/>
</dbReference>
<proteinExistence type="inferred from homology"/>
<dbReference type="PATRIC" id="fig|1619026.3.peg.121"/>
<organism evidence="2 3">
    <name type="scientific">Candidatus Yanofskybacteria bacterium GW2011_GWB1_45_11</name>
    <dbReference type="NCBI Taxonomy" id="1619026"/>
    <lineage>
        <taxon>Bacteria</taxon>
        <taxon>Candidatus Yanofskyibacteriota</taxon>
    </lineage>
</organism>
<evidence type="ECO:0000256" key="1">
    <source>
        <dbReference type="RuleBase" id="RU363015"/>
    </source>
</evidence>
<dbReference type="PANTHER" id="PTHR43393">
    <property type="entry name" value="CYTOKININ RIBOSIDE 5'-MONOPHOSPHATE PHOSPHORIBOHYDROLASE"/>
    <property type="match status" value="1"/>
</dbReference>
<dbReference type="InterPro" id="IPR052341">
    <property type="entry name" value="LOG_family_nucleotidases"/>
</dbReference>